<keyword evidence="4" id="KW-0547">Nucleotide-binding</keyword>
<name>A0A9X2X730_9HYPH</name>
<comment type="similarity">
    <text evidence="2">Belongs to the ABC transporter superfamily.</text>
</comment>
<dbReference type="SUPFAM" id="SSF52540">
    <property type="entry name" value="P-loop containing nucleoside triphosphate hydrolases"/>
    <property type="match status" value="1"/>
</dbReference>
<dbReference type="PANTHER" id="PTHR43776:SF7">
    <property type="entry name" value="D,D-DIPEPTIDE TRANSPORT ATP-BINDING PROTEIN DDPF-RELATED"/>
    <property type="match status" value="1"/>
</dbReference>
<dbReference type="Pfam" id="PF08352">
    <property type="entry name" value="oligo_HPY"/>
    <property type="match status" value="1"/>
</dbReference>
<dbReference type="InterPro" id="IPR013563">
    <property type="entry name" value="Oligopep_ABC_C"/>
</dbReference>
<organism evidence="7 8">
    <name type="scientific">Chelativorans petroleitrophicus</name>
    <dbReference type="NCBI Taxonomy" id="2975484"/>
    <lineage>
        <taxon>Bacteria</taxon>
        <taxon>Pseudomonadati</taxon>
        <taxon>Pseudomonadota</taxon>
        <taxon>Alphaproteobacteria</taxon>
        <taxon>Hyphomicrobiales</taxon>
        <taxon>Phyllobacteriaceae</taxon>
        <taxon>Chelativorans</taxon>
    </lineage>
</organism>
<gene>
    <name evidence="7" type="ORF">NYR54_09415</name>
</gene>
<evidence type="ECO:0000313" key="8">
    <source>
        <dbReference type="Proteomes" id="UP001149009"/>
    </source>
</evidence>
<keyword evidence="5 7" id="KW-0067">ATP-binding</keyword>
<dbReference type="RefSeq" id="WP_261515434.1">
    <property type="nucleotide sequence ID" value="NZ_JAODNV010000009.1"/>
</dbReference>
<dbReference type="InterPro" id="IPR017871">
    <property type="entry name" value="ABC_transporter-like_CS"/>
</dbReference>
<dbReference type="AlphaFoldDB" id="A0A9X2X730"/>
<comment type="subcellular location">
    <subcellularLocation>
        <location evidence="1">Cell inner membrane</location>
        <topology evidence="1">Peripheral membrane protein</topology>
    </subcellularLocation>
</comment>
<dbReference type="SMART" id="SM00382">
    <property type="entry name" value="AAA"/>
    <property type="match status" value="1"/>
</dbReference>
<dbReference type="NCBIfam" id="TIGR01727">
    <property type="entry name" value="oligo_HPY"/>
    <property type="match status" value="1"/>
</dbReference>
<keyword evidence="8" id="KW-1185">Reference proteome</keyword>
<sequence>MSPSEGSEEGLRVRNLSVTYRISRGPFRRPDELRALRDVDLDIAPGRSLGVVGESGSGKSSMARAFLRLQSLSGGKIVWRGHDITQMTEEAFRHMRPDIQMVFQDPLASLNPRMQVADLIAEPLLTHRRDLGKVERRKIVIETMGRVGLRPEFAERYPHQLSGGQAQRVGIARAIVLSPKLLICDEAVSALDVSVQAQVLTLLKQLQEEMGLSLLFISHDLAVVRYVSDDIIVLYLGRLVEYAPRDILFENPRHPYTRALISSVLSSNPRIEREHRSPPIGGDIPSPINPPSGCPFHTRCPIAEAICREKMPELRHWPDGARVACHVANRGLVPPSETTLKGMQ</sequence>
<dbReference type="GO" id="GO:0016887">
    <property type="term" value="F:ATP hydrolysis activity"/>
    <property type="evidence" value="ECO:0007669"/>
    <property type="project" value="InterPro"/>
</dbReference>
<dbReference type="Gene3D" id="3.40.50.300">
    <property type="entry name" value="P-loop containing nucleotide triphosphate hydrolases"/>
    <property type="match status" value="1"/>
</dbReference>
<dbReference type="FunFam" id="3.40.50.300:FF:000016">
    <property type="entry name" value="Oligopeptide ABC transporter ATP-binding component"/>
    <property type="match status" value="1"/>
</dbReference>
<dbReference type="InterPro" id="IPR003439">
    <property type="entry name" value="ABC_transporter-like_ATP-bd"/>
</dbReference>
<dbReference type="EMBL" id="JAODNV010000009">
    <property type="protein sequence ID" value="MCT8990507.1"/>
    <property type="molecule type" value="Genomic_DNA"/>
</dbReference>
<dbReference type="PROSITE" id="PS00211">
    <property type="entry name" value="ABC_TRANSPORTER_1"/>
    <property type="match status" value="1"/>
</dbReference>
<dbReference type="PROSITE" id="PS50893">
    <property type="entry name" value="ABC_TRANSPORTER_2"/>
    <property type="match status" value="1"/>
</dbReference>
<dbReference type="PANTHER" id="PTHR43776">
    <property type="entry name" value="TRANSPORT ATP-BINDING PROTEIN"/>
    <property type="match status" value="1"/>
</dbReference>
<dbReference type="InterPro" id="IPR050319">
    <property type="entry name" value="ABC_transp_ATP-bind"/>
</dbReference>
<dbReference type="CDD" id="cd03257">
    <property type="entry name" value="ABC_NikE_OppD_transporters"/>
    <property type="match status" value="1"/>
</dbReference>
<evidence type="ECO:0000256" key="3">
    <source>
        <dbReference type="ARBA" id="ARBA00022448"/>
    </source>
</evidence>
<feature type="domain" description="ABC transporter" evidence="6">
    <location>
        <begin position="11"/>
        <end position="261"/>
    </location>
</feature>
<dbReference type="GO" id="GO:0005886">
    <property type="term" value="C:plasma membrane"/>
    <property type="evidence" value="ECO:0007669"/>
    <property type="project" value="UniProtKB-SubCell"/>
</dbReference>
<dbReference type="Proteomes" id="UP001149009">
    <property type="component" value="Unassembled WGS sequence"/>
</dbReference>
<evidence type="ECO:0000256" key="2">
    <source>
        <dbReference type="ARBA" id="ARBA00005417"/>
    </source>
</evidence>
<evidence type="ECO:0000256" key="4">
    <source>
        <dbReference type="ARBA" id="ARBA00022741"/>
    </source>
</evidence>
<dbReference type="GO" id="GO:0055085">
    <property type="term" value="P:transmembrane transport"/>
    <property type="evidence" value="ECO:0007669"/>
    <property type="project" value="UniProtKB-ARBA"/>
</dbReference>
<evidence type="ECO:0000313" key="7">
    <source>
        <dbReference type="EMBL" id="MCT8990507.1"/>
    </source>
</evidence>
<accession>A0A9X2X730</accession>
<proteinExistence type="inferred from homology"/>
<comment type="caution">
    <text evidence="7">The sequence shown here is derived from an EMBL/GenBank/DDBJ whole genome shotgun (WGS) entry which is preliminary data.</text>
</comment>
<evidence type="ECO:0000259" key="6">
    <source>
        <dbReference type="PROSITE" id="PS50893"/>
    </source>
</evidence>
<evidence type="ECO:0000256" key="5">
    <source>
        <dbReference type="ARBA" id="ARBA00022840"/>
    </source>
</evidence>
<keyword evidence="3" id="KW-0813">Transport</keyword>
<dbReference type="InterPro" id="IPR027417">
    <property type="entry name" value="P-loop_NTPase"/>
</dbReference>
<reference evidence="7" key="1">
    <citation type="submission" date="2022-08" db="EMBL/GenBank/DDBJ databases">
        <title>Chelativorans sichuanense sp. nov., a paraffin oil-degrading bacterium isolated from a mixture of oil-based drill cuttings and paddy soil.</title>
        <authorList>
            <person name="Yu J."/>
            <person name="Liu H."/>
            <person name="Chen Q."/>
        </authorList>
    </citation>
    <scope>NUCLEOTIDE SEQUENCE</scope>
    <source>
        <strain evidence="7">SCAU 2101</strain>
    </source>
</reference>
<dbReference type="Pfam" id="PF00005">
    <property type="entry name" value="ABC_tran"/>
    <property type="match status" value="1"/>
</dbReference>
<dbReference type="InterPro" id="IPR003593">
    <property type="entry name" value="AAA+_ATPase"/>
</dbReference>
<protein>
    <submittedName>
        <fullName evidence="7">ATP-binding cassette domain-containing protein</fullName>
    </submittedName>
</protein>
<dbReference type="GO" id="GO:0015833">
    <property type="term" value="P:peptide transport"/>
    <property type="evidence" value="ECO:0007669"/>
    <property type="project" value="InterPro"/>
</dbReference>
<dbReference type="GO" id="GO:0005524">
    <property type="term" value="F:ATP binding"/>
    <property type="evidence" value="ECO:0007669"/>
    <property type="project" value="UniProtKB-KW"/>
</dbReference>
<evidence type="ECO:0000256" key="1">
    <source>
        <dbReference type="ARBA" id="ARBA00004417"/>
    </source>
</evidence>